<keyword evidence="5" id="KW-0028">Amino-acid biosynthesis</keyword>
<proteinExistence type="inferred from homology"/>
<keyword evidence="7 12" id="KW-0378">Hydrolase</keyword>
<keyword evidence="9" id="KW-0718">Serine biosynthesis</keyword>
<evidence type="ECO:0000313" key="13">
    <source>
        <dbReference type="Proteomes" id="UP001447188"/>
    </source>
</evidence>
<evidence type="ECO:0000256" key="2">
    <source>
        <dbReference type="ARBA" id="ARBA00005135"/>
    </source>
</evidence>
<comment type="similarity">
    <text evidence="3">Belongs to the HAD-like hydrolase superfamily. SerB family.</text>
</comment>
<dbReference type="PANTHER" id="PTHR43344:SF2">
    <property type="entry name" value="PHOSPHOSERINE PHOSPHATASE"/>
    <property type="match status" value="1"/>
</dbReference>
<feature type="region of interest" description="Disordered" evidence="11">
    <location>
        <begin position="1"/>
        <end position="29"/>
    </location>
</feature>
<evidence type="ECO:0000256" key="10">
    <source>
        <dbReference type="ARBA" id="ARBA00031693"/>
    </source>
</evidence>
<feature type="compositionally biased region" description="Low complexity" evidence="11">
    <location>
        <begin position="8"/>
        <end position="24"/>
    </location>
</feature>
<dbReference type="GO" id="GO:0016787">
    <property type="term" value="F:hydrolase activity"/>
    <property type="evidence" value="ECO:0007669"/>
    <property type="project" value="UniProtKB-KW"/>
</dbReference>
<comment type="cofactor">
    <cofactor evidence="1">
        <name>Mg(2+)</name>
        <dbReference type="ChEBI" id="CHEBI:18420"/>
    </cofactor>
</comment>
<dbReference type="Gene3D" id="3.40.50.1000">
    <property type="entry name" value="HAD superfamily/HAD-like"/>
    <property type="match status" value="1"/>
</dbReference>
<dbReference type="Proteomes" id="UP001447188">
    <property type="component" value="Unassembled WGS sequence"/>
</dbReference>
<dbReference type="SFLD" id="SFLDS00003">
    <property type="entry name" value="Haloacid_Dehalogenase"/>
    <property type="match status" value="1"/>
</dbReference>
<evidence type="ECO:0000313" key="12">
    <source>
        <dbReference type="EMBL" id="KAL0635134.1"/>
    </source>
</evidence>
<dbReference type="PANTHER" id="PTHR43344">
    <property type="entry name" value="PHOSPHOSERINE PHOSPHATASE"/>
    <property type="match status" value="1"/>
</dbReference>
<keyword evidence="13" id="KW-1185">Reference proteome</keyword>
<dbReference type="CDD" id="cd07500">
    <property type="entry name" value="HAD_PSP"/>
    <property type="match status" value="1"/>
</dbReference>
<evidence type="ECO:0000256" key="5">
    <source>
        <dbReference type="ARBA" id="ARBA00022605"/>
    </source>
</evidence>
<dbReference type="SFLD" id="SFLDG01136">
    <property type="entry name" value="C1.6:_Phosphoserine_Phosphatas"/>
    <property type="match status" value="1"/>
</dbReference>
<organism evidence="12 13">
    <name type="scientific">Discina gigas</name>
    <dbReference type="NCBI Taxonomy" id="1032678"/>
    <lineage>
        <taxon>Eukaryota</taxon>
        <taxon>Fungi</taxon>
        <taxon>Dikarya</taxon>
        <taxon>Ascomycota</taxon>
        <taxon>Pezizomycotina</taxon>
        <taxon>Pezizomycetes</taxon>
        <taxon>Pezizales</taxon>
        <taxon>Discinaceae</taxon>
        <taxon>Discina</taxon>
    </lineage>
</organism>
<dbReference type="InterPro" id="IPR050582">
    <property type="entry name" value="HAD-like_SerB"/>
</dbReference>
<dbReference type="InterPro" id="IPR023214">
    <property type="entry name" value="HAD_sf"/>
</dbReference>
<comment type="caution">
    <text evidence="12">The sequence shown here is derived from an EMBL/GenBank/DDBJ whole genome shotgun (WGS) entry which is preliminary data.</text>
</comment>
<comment type="pathway">
    <text evidence="2">Amino-acid biosynthesis; L-serine biosynthesis; L-serine from 3-phospho-D-glycerate: step 3/3.</text>
</comment>
<dbReference type="EMBL" id="JBBBZM010000077">
    <property type="protein sequence ID" value="KAL0635134.1"/>
    <property type="molecule type" value="Genomic_DNA"/>
</dbReference>
<dbReference type="SUPFAM" id="SSF56784">
    <property type="entry name" value="HAD-like"/>
    <property type="match status" value="1"/>
</dbReference>
<dbReference type="InterPro" id="IPR036412">
    <property type="entry name" value="HAD-like_sf"/>
</dbReference>
<dbReference type="InterPro" id="IPR004469">
    <property type="entry name" value="PSP"/>
</dbReference>
<reference evidence="12 13" key="1">
    <citation type="submission" date="2024-02" db="EMBL/GenBank/DDBJ databases">
        <title>Discinaceae phylogenomics.</title>
        <authorList>
            <person name="Dirks A.C."/>
            <person name="James T.Y."/>
        </authorList>
    </citation>
    <scope>NUCLEOTIDE SEQUENCE [LARGE SCALE GENOMIC DNA]</scope>
    <source>
        <strain evidence="12 13">ACD0624</strain>
    </source>
</reference>
<evidence type="ECO:0000256" key="3">
    <source>
        <dbReference type="ARBA" id="ARBA00009184"/>
    </source>
</evidence>
<evidence type="ECO:0000256" key="7">
    <source>
        <dbReference type="ARBA" id="ARBA00022801"/>
    </source>
</evidence>
<dbReference type="SFLD" id="SFLDG01137">
    <property type="entry name" value="C1.6.1:_Phosphoserine_Phosphat"/>
    <property type="match status" value="1"/>
</dbReference>
<evidence type="ECO:0000256" key="1">
    <source>
        <dbReference type="ARBA" id="ARBA00001946"/>
    </source>
</evidence>
<evidence type="ECO:0000256" key="4">
    <source>
        <dbReference type="ARBA" id="ARBA00012640"/>
    </source>
</evidence>
<sequence>MAYHRIETVSSSSQSSPTQQVIPSGSRNGITRNASFILKDVHGGEEQTHNNDQDDFEITNPDGQIIRIKDSGIVHTLSHKKCIAENASLGLVATLFYCPNKEFINPGAEIHDISCEDINFGNYVSDMAIFEFIQTIDDIMVPWKKRTGTTHKCLDVAPSPGIMEIVLSRPEILSLYDLRRHVDLWKFENKWKIQVVLQENNICRRFKRLVVFDMDSTLIQQEVIDEIANYMGVKDEVSAITARAMNGELDFTESLRQRVALLEGTPVTVFESLKPSITFTPGARELTKALKTLGYKMAVLSGGFMPLADYVKEELGLDYAYANMLAVSDDGTQLTGELIGDIIHAERKAELLEQIAAENGIALKQVIAIGDGANDLPMMIKAGLGIAFNAKPSVQLLAPCRLNSETLQDVLYLLGFTKLEQTQLLEV</sequence>
<evidence type="ECO:0000256" key="11">
    <source>
        <dbReference type="SAM" id="MobiDB-lite"/>
    </source>
</evidence>
<name>A0ABR3GGR3_9PEZI</name>
<dbReference type="NCBIfam" id="TIGR01488">
    <property type="entry name" value="HAD-SF-IB"/>
    <property type="match status" value="1"/>
</dbReference>
<dbReference type="NCBIfam" id="TIGR00338">
    <property type="entry name" value="serB"/>
    <property type="match status" value="1"/>
</dbReference>
<evidence type="ECO:0000256" key="9">
    <source>
        <dbReference type="ARBA" id="ARBA00023299"/>
    </source>
</evidence>
<dbReference type="EC" id="3.1.3.3" evidence="4"/>
<evidence type="ECO:0000256" key="8">
    <source>
        <dbReference type="ARBA" id="ARBA00022842"/>
    </source>
</evidence>
<keyword evidence="8" id="KW-0460">Magnesium</keyword>
<keyword evidence="6" id="KW-0479">Metal-binding</keyword>
<protein>
    <recommendedName>
        <fullName evidence="4">phosphoserine phosphatase</fullName>
        <ecNumber evidence="4">3.1.3.3</ecNumber>
    </recommendedName>
    <alternativeName>
        <fullName evidence="10">O-phosphoserine phosphohydrolase</fullName>
    </alternativeName>
</protein>
<evidence type="ECO:0000256" key="6">
    <source>
        <dbReference type="ARBA" id="ARBA00022723"/>
    </source>
</evidence>
<dbReference type="SFLD" id="SFLDF00029">
    <property type="entry name" value="phosphoserine_phosphatase"/>
    <property type="match status" value="1"/>
</dbReference>
<gene>
    <name evidence="12" type="primary">SER2</name>
    <name evidence="12" type="ORF">Q9L58_005955</name>
</gene>
<accession>A0ABR3GGR3</accession>
<dbReference type="Pfam" id="PF00702">
    <property type="entry name" value="Hydrolase"/>
    <property type="match status" value="1"/>
</dbReference>